<keyword evidence="2" id="KW-1185">Reference proteome</keyword>
<organism evidence="1 2">
    <name type="scientific">Naganishia vaughanmartiniae</name>
    <dbReference type="NCBI Taxonomy" id="1424756"/>
    <lineage>
        <taxon>Eukaryota</taxon>
        <taxon>Fungi</taxon>
        <taxon>Dikarya</taxon>
        <taxon>Basidiomycota</taxon>
        <taxon>Agaricomycotina</taxon>
        <taxon>Tremellomycetes</taxon>
        <taxon>Filobasidiales</taxon>
        <taxon>Filobasidiaceae</taxon>
        <taxon>Naganishia</taxon>
    </lineage>
</organism>
<reference evidence="1" key="1">
    <citation type="submission" date="2023-04" db="EMBL/GenBank/DDBJ databases">
        <title>Draft Genome sequencing of Naganishia species isolated from polar environments using Oxford Nanopore Technology.</title>
        <authorList>
            <person name="Leo P."/>
            <person name="Venkateswaran K."/>
        </authorList>
    </citation>
    <scope>NUCLEOTIDE SEQUENCE</scope>
    <source>
        <strain evidence="1">MNA-CCFEE 5425</strain>
    </source>
</reference>
<evidence type="ECO:0000313" key="1">
    <source>
        <dbReference type="EMBL" id="KAJ9123339.1"/>
    </source>
</evidence>
<proteinExistence type="predicted"/>
<sequence length="120" mass="13192">MPTGNLAMWSGAYPIKVFGVACNQIGVDLDSPAFKGLATAILIIAFIHWIWLVIFTLPMIASGELFFAEAEKLSKEESGREDRFAGGQRFPNSNLLKKRLLTPDNLPAYHRPMGTPQSGN</sequence>
<dbReference type="Proteomes" id="UP001243375">
    <property type="component" value="Unassembled WGS sequence"/>
</dbReference>
<dbReference type="EMBL" id="JASBWU010000003">
    <property type="protein sequence ID" value="KAJ9123339.1"/>
    <property type="molecule type" value="Genomic_DNA"/>
</dbReference>
<accession>A0ACC2XH39</accession>
<evidence type="ECO:0000313" key="2">
    <source>
        <dbReference type="Proteomes" id="UP001243375"/>
    </source>
</evidence>
<gene>
    <name evidence="1" type="ORF">QFC22_001538</name>
</gene>
<protein>
    <submittedName>
        <fullName evidence="1">Uncharacterized protein</fullName>
    </submittedName>
</protein>
<name>A0ACC2XH39_9TREE</name>
<comment type="caution">
    <text evidence="1">The sequence shown here is derived from an EMBL/GenBank/DDBJ whole genome shotgun (WGS) entry which is preliminary data.</text>
</comment>